<keyword evidence="2" id="KW-1185">Reference proteome</keyword>
<organism evidence="1 2">
    <name type="scientific">Tuber borchii</name>
    <name type="common">White truffle</name>
    <dbReference type="NCBI Taxonomy" id="42251"/>
    <lineage>
        <taxon>Eukaryota</taxon>
        <taxon>Fungi</taxon>
        <taxon>Dikarya</taxon>
        <taxon>Ascomycota</taxon>
        <taxon>Pezizomycotina</taxon>
        <taxon>Pezizomycetes</taxon>
        <taxon>Pezizales</taxon>
        <taxon>Tuberaceae</taxon>
        <taxon>Tuber</taxon>
    </lineage>
</organism>
<evidence type="ECO:0000313" key="1">
    <source>
        <dbReference type="EMBL" id="PUU83594.1"/>
    </source>
</evidence>
<dbReference type="EMBL" id="NESQ01000009">
    <property type="protein sequence ID" value="PUU83594.1"/>
    <property type="molecule type" value="Genomic_DNA"/>
</dbReference>
<comment type="caution">
    <text evidence="1">The sequence shown here is derived from an EMBL/GenBank/DDBJ whole genome shotgun (WGS) entry which is preliminary data.</text>
</comment>
<accession>A0A2T7A784</accession>
<dbReference type="AlphaFoldDB" id="A0A2T7A784"/>
<evidence type="ECO:0000313" key="2">
    <source>
        <dbReference type="Proteomes" id="UP000244722"/>
    </source>
</evidence>
<protein>
    <submittedName>
        <fullName evidence="1">Uncharacterized protein</fullName>
    </submittedName>
</protein>
<name>A0A2T7A784_TUBBO</name>
<proteinExistence type="predicted"/>
<gene>
    <name evidence="1" type="ORF">B9Z19DRAFT_1118947</name>
</gene>
<dbReference type="Proteomes" id="UP000244722">
    <property type="component" value="Unassembled WGS sequence"/>
</dbReference>
<sequence length="203" mass="22588">MLLIEALHSRVGRFAVLDLFEEAYDISTDRIKEQSEDTIDVGVAGRSKNHLRLFTTYEGIWATEICRCREETALANSLVTLCQAFRPNLSTTDLAPCSPPSNYLIIIDYRSENSYRCLKDPGLYKAKLVGSKYDLKIRGAECITTVLRVSPQLHRRRTGMTFSVKLGPKSTSISSIEATKTPVLKLGKLLGRFSGGGARKLVE</sequence>
<reference evidence="1 2" key="1">
    <citation type="submission" date="2017-04" db="EMBL/GenBank/DDBJ databases">
        <title>Draft genome sequence of Tuber borchii Vittad., a whitish edible truffle.</title>
        <authorList>
            <consortium name="DOE Joint Genome Institute"/>
            <person name="Murat C."/>
            <person name="Kuo A."/>
            <person name="Barry K.W."/>
            <person name="Clum A."/>
            <person name="Dockter R.B."/>
            <person name="Fauchery L."/>
            <person name="Iotti M."/>
            <person name="Kohler A."/>
            <person name="Labutti K."/>
            <person name="Lindquist E.A."/>
            <person name="Lipzen A."/>
            <person name="Ohm R.A."/>
            <person name="Wang M."/>
            <person name="Grigoriev I.V."/>
            <person name="Zambonelli A."/>
            <person name="Martin F.M."/>
        </authorList>
    </citation>
    <scope>NUCLEOTIDE SEQUENCE [LARGE SCALE GENOMIC DNA]</scope>
    <source>
        <strain evidence="1 2">Tbo3840</strain>
    </source>
</reference>
<dbReference type="STRING" id="42251.A0A2T7A784"/>